<dbReference type="Proteomes" id="UP000066487">
    <property type="component" value="Chromosome"/>
</dbReference>
<evidence type="ECO:0000313" key="1">
    <source>
        <dbReference type="EMBL" id="ALI01285.1"/>
    </source>
</evidence>
<dbReference type="AlphaFoldDB" id="A0A0N9VTL3"/>
<organism evidence="1 2">
    <name type="scientific">Pseudomonas fluorescens</name>
    <dbReference type="NCBI Taxonomy" id="294"/>
    <lineage>
        <taxon>Bacteria</taxon>
        <taxon>Pseudomonadati</taxon>
        <taxon>Pseudomonadota</taxon>
        <taxon>Gammaproteobacteria</taxon>
        <taxon>Pseudomonadales</taxon>
        <taxon>Pseudomonadaceae</taxon>
        <taxon>Pseudomonas</taxon>
    </lineage>
</organism>
<dbReference type="EMBL" id="CP012830">
    <property type="protein sequence ID" value="ALI01285.1"/>
    <property type="molecule type" value="Genomic_DNA"/>
</dbReference>
<evidence type="ECO:0000313" key="2">
    <source>
        <dbReference type="Proteomes" id="UP000066487"/>
    </source>
</evidence>
<reference evidence="2" key="1">
    <citation type="submission" date="2015-09" db="EMBL/GenBank/DDBJ databases">
        <title>Whole genome sequence of Pseudomonas fluorescens FW300-N2E3.</title>
        <authorList>
            <person name="Ray J."/>
            <person name="Melnyk R."/>
            <person name="Deutschbauer A."/>
        </authorList>
    </citation>
    <scope>NUCLEOTIDE SEQUENCE [LARGE SCALE GENOMIC DNA]</scope>
    <source>
        <strain evidence="2">FW300-N2E3</strain>
    </source>
</reference>
<proteinExistence type="predicted"/>
<sequence length="90" mass="10531">MGDRQTVMLMTNRNDKSGELLGQERRRRWSQSKNWPWFARALNRGTTSETGQRTAQLWCSDSFEFRCEDGTTLSVTLKKMEYLPGIESHE</sequence>
<name>A0A0N9VTL3_PSEFL</name>
<reference evidence="1 2" key="2">
    <citation type="journal article" date="2018" name="Nature">
        <title>Mutant phenotypes for thousands of bacterial genes of unknown function.</title>
        <authorList>
            <person name="Price M.N."/>
            <person name="Wetmore K.M."/>
            <person name="Waters R.J."/>
            <person name="Callaghan M."/>
            <person name="Ray J."/>
            <person name="Liu H."/>
            <person name="Kuehl J.V."/>
            <person name="Melnyk R.A."/>
            <person name="Lamson J.S."/>
            <person name="Suh Y."/>
            <person name="Carlson H.K."/>
            <person name="Esquivel Z."/>
            <person name="Sadeeshkumar H."/>
            <person name="Chakraborty R."/>
            <person name="Zane G.M."/>
            <person name="Rubin B.E."/>
            <person name="Wall J.D."/>
            <person name="Visel A."/>
            <person name="Bristow J."/>
            <person name="Blow M.J."/>
            <person name="Arkin A.P."/>
            <person name="Deutschbauer A.M."/>
        </authorList>
    </citation>
    <scope>NUCLEOTIDE SEQUENCE [LARGE SCALE GENOMIC DNA]</scope>
    <source>
        <strain evidence="1 2">FW300-N2E3</strain>
    </source>
</reference>
<accession>A0A0N9VTL3</accession>
<gene>
    <name evidence="1" type="ORF">AO353_09460</name>
</gene>
<protein>
    <submittedName>
        <fullName evidence="1">Uncharacterized protein</fullName>
    </submittedName>
</protein>